<gene>
    <name evidence="2" type="ORF">CC1G_09853</name>
</gene>
<feature type="region of interest" description="Disordered" evidence="1">
    <location>
        <begin position="1"/>
        <end position="26"/>
    </location>
</feature>
<evidence type="ECO:0000313" key="2">
    <source>
        <dbReference type="EMBL" id="EAU83971.2"/>
    </source>
</evidence>
<name>A8P0E4_COPC7</name>
<feature type="compositionally biased region" description="Basic and acidic residues" evidence="1">
    <location>
        <begin position="14"/>
        <end position="25"/>
    </location>
</feature>
<evidence type="ECO:0000256" key="1">
    <source>
        <dbReference type="SAM" id="MobiDB-lite"/>
    </source>
</evidence>
<dbReference type="KEGG" id="cci:CC1G_09853"/>
<dbReference type="Proteomes" id="UP000001861">
    <property type="component" value="Unassembled WGS sequence"/>
</dbReference>
<reference evidence="2 3" key="1">
    <citation type="journal article" date="2010" name="Proc. Natl. Acad. Sci. U.S.A.">
        <title>Insights into evolution of multicellular fungi from the assembled chromosomes of the mushroom Coprinopsis cinerea (Coprinus cinereus).</title>
        <authorList>
            <person name="Stajich J.E."/>
            <person name="Wilke S.K."/>
            <person name="Ahren D."/>
            <person name="Au C.H."/>
            <person name="Birren B.W."/>
            <person name="Borodovsky M."/>
            <person name="Burns C."/>
            <person name="Canback B."/>
            <person name="Casselton L.A."/>
            <person name="Cheng C.K."/>
            <person name="Deng J."/>
            <person name="Dietrich F.S."/>
            <person name="Fargo D.C."/>
            <person name="Farman M.L."/>
            <person name="Gathman A.C."/>
            <person name="Goldberg J."/>
            <person name="Guigo R."/>
            <person name="Hoegger P.J."/>
            <person name="Hooker J.B."/>
            <person name="Huggins A."/>
            <person name="James T.Y."/>
            <person name="Kamada T."/>
            <person name="Kilaru S."/>
            <person name="Kodira C."/>
            <person name="Kues U."/>
            <person name="Kupfer D."/>
            <person name="Kwan H.S."/>
            <person name="Lomsadze A."/>
            <person name="Li W."/>
            <person name="Lilly W.W."/>
            <person name="Ma L.J."/>
            <person name="Mackey A.J."/>
            <person name="Manning G."/>
            <person name="Martin F."/>
            <person name="Muraguchi H."/>
            <person name="Natvig D.O."/>
            <person name="Palmerini H."/>
            <person name="Ramesh M.A."/>
            <person name="Rehmeyer C.J."/>
            <person name="Roe B.A."/>
            <person name="Shenoy N."/>
            <person name="Stanke M."/>
            <person name="Ter-Hovhannisyan V."/>
            <person name="Tunlid A."/>
            <person name="Velagapudi R."/>
            <person name="Vision T.J."/>
            <person name="Zeng Q."/>
            <person name="Zolan M.E."/>
            <person name="Pukkila P.J."/>
        </authorList>
    </citation>
    <scope>NUCLEOTIDE SEQUENCE [LARGE SCALE GENOMIC DNA]</scope>
    <source>
        <strain evidence="3">Okayama-7 / 130 / ATCC MYA-4618 / FGSC 9003</strain>
    </source>
</reference>
<comment type="caution">
    <text evidence="2">The sequence shown here is derived from an EMBL/GenBank/DDBJ whole genome shotgun (WGS) entry which is preliminary data.</text>
</comment>
<evidence type="ECO:0000313" key="3">
    <source>
        <dbReference type="Proteomes" id="UP000001861"/>
    </source>
</evidence>
<dbReference type="GeneID" id="6014433"/>
<accession>A8P0E4</accession>
<dbReference type="HOGENOM" id="CLU_2209893_0_0_1"/>
<dbReference type="AlphaFoldDB" id="A8P0E4"/>
<dbReference type="InParanoid" id="A8P0E4"/>
<proteinExistence type="predicted"/>
<keyword evidence="3" id="KW-1185">Reference proteome</keyword>
<dbReference type="EMBL" id="AACS02000006">
    <property type="protein sequence ID" value="EAU83971.2"/>
    <property type="molecule type" value="Genomic_DNA"/>
</dbReference>
<dbReference type="VEuPathDB" id="FungiDB:CC1G_09853"/>
<protein>
    <submittedName>
        <fullName evidence="2">Uncharacterized protein</fullName>
    </submittedName>
</protein>
<sequence>MDEKPNGWGTEDVEITHDQAELDSEREAEELEEGKDEFSHLWLSAVVFGGYQGGRLTAGTMPRAPIIRYNATVYQYPTEKARVPGGTPAREVKQSIPRLGQPPMGRR</sequence>
<dbReference type="RefSeq" id="XP_001837871.2">
    <property type="nucleotide sequence ID" value="XM_001837819.2"/>
</dbReference>
<feature type="region of interest" description="Disordered" evidence="1">
    <location>
        <begin position="80"/>
        <end position="107"/>
    </location>
</feature>
<organism evidence="2 3">
    <name type="scientific">Coprinopsis cinerea (strain Okayama-7 / 130 / ATCC MYA-4618 / FGSC 9003)</name>
    <name type="common">Inky cap fungus</name>
    <name type="synonym">Hormographiella aspergillata</name>
    <dbReference type="NCBI Taxonomy" id="240176"/>
    <lineage>
        <taxon>Eukaryota</taxon>
        <taxon>Fungi</taxon>
        <taxon>Dikarya</taxon>
        <taxon>Basidiomycota</taxon>
        <taxon>Agaricomycotina</taxon>
        <taxon>Agaricomycetes</taxon>
        <taxon>Agaricomycetidae</taxon>
        <taxon>Agaricales</taxon>
        <taxon>Agaricineae</taxon>
        <taxon>Psathyrellaceae</taxon>
        <taxon>Coprinopsis</taxon>
    </lineage>
</organism>